<feature type="domain" description="Calx-beta" evidence="7">
    <location>
        <begin position="475"/>
        <end position="576"/>
    </location>
</feature>
<dbReference type="GO" id="GO:0007154">
    <property type="term" value="P:cell communication"/>
    <property type="evidence" value="ECO:0007669"/>
    <property type="project" value="InterPro"/>
</dbReference>
<dbReference type="PROSITE" id="PS00330">
    <property type="entry name" value="HEMOLYSIN_CALCIUM"/>
    <property type="match status" value="2"/>
</dbReference>
<evidence type="ECO:0000256" key="2">
    <source>
        <dbReference type="ARBA" id="ARBA00022525"/>
    </source>
</evidence>
<accession>A0A7C3VFI6</accession>
<dbReference type="AlphaFoldDB" id="A0A7C3VFI6"/>
<dbReference type="EMBL" id="DSPX01000057">
    <property type="protein sequence ID" value="HGG00214.1"/>
    <property type="molecule type" value="Genomic_DNA"/>
</dbReference>
<name>A0A7C3VFI6_9CYAN</name>
<evidence type="ECO:0000256" key="1">
    <source>
        <dbReference type="ARBA" id="ARBA00004613"/>
    </source>
</evidence>
<evidence type="ECO:0000259" key="7">
    <source>
        <dbReference type="SMART" id="SM00237"/>
    </source>
</evidence>
<dbReference type="Pfam" id="PF00353">
    <property type="entry name" value="HemolysinCabind"/>
    <property type="match status" value="9"/>
</dbReference>
<organism evidence="8">
    <name type="scientific">Planktothricoides sp. SpSt-374</name>
    <dbReference type="NCBI Taxonomy" id="2282167"/>
    <lineage>
        <taxon>Bacteria</taxon>
        <taxon>Bacillati</taxon>
        <taxon>Cyanobacteriota</taxon>
        <taxon>Cyanophyceae</taxon>
        <taxon>Oscillatoriophycideae</taxon>
        <taxon>Oscillatoriales</taxon>
        <taxon>Oscillatoriaceae</taxon>
        <taxon>Planktothricoides</taxon>
    </lineage>
</organism>
<dbReference type="Pfam" id="PF03160">
    <property type="entry name" value="Calx-beta"/>
    <property type="match status" value="2"/>
</dbReference>
<dbReference type="InterPro" id="IPR003644">
    <property type="entry name" value="Calx_beta"/>
</dbReference>
<dbReference type="Gene3D" id="2.150.10.10">
    <property type="entry name" value="Serralysin-like metalloprotease, C-terminal"/>
    <property type="match status" value="5"/>
</dbReference>
<evidence type="ECO:0000256" key="4">
    <source>
        <dbReference type="ARBA" id="ARBA00022737"/>
    </source>
</evidence>
<dbReference type="PANTHER" id="PTHR38340">
    <property type="entry name" value="S-LAYER PROTEIN"/>
    <property type="match status" value="1"/>
</dbReference>
<keyword evidence="4" id="KW-0677">Repeat</keyword>
<dbReference type="PRINTS" id="PR00313">
    <property type="entry name" value="CABNDNGRPT"/>
</dbReference>
<dbReference type="SUPFAM" id="SSF51120">
    <property type="entry name" value="beta-Roll"/>
    <property type="match status" value="4"/>
</dbReference>
<dbReference type="InterPro" id="IPR050557">
    <property type="entry name" value="RTX_toxin/Mannuronan_C5-epim"/>
</dbReference>
<feature type="region of interest" description="Disordered" evidence="6">
    <location>
        <begin position="229"/>
        <end position="270"/>
    </location>
</feature>
<reference evidence="8" key="1">
    <citation type="journal article" date="2020" name="mSystems">
        <title>Genome- and Community-Level Interaction Insights into Carbon Utilization and Element Cycling Functions of Hydrothermarchaeota in Hydrothermal Sediment.</title>
        <authorList>
            <person name="Zhou Z."/>
            <person name="Liu Y."/>
            <person name="Xu W."/>
            <person name="Pan J."/>
            <person name="Luo Z.H."/>
            <person name="Li M."/>
        </authorList>
    </citation>
    <scope>NUCLEOTIDE SEQUENCE [LARGE SCALE GENOMIC DNA]</scope>
    <source>
        <strain evidence="8">SpSt-374</strain>
    </source>
</reference>
<comment type="caution">
    <text evidence="8">The sequence shown here is derived from an EMBL/GenBank/DDBJ whole genome shotgun (WGS) entry which is preliminary data.</text>
</comment>
<dbReference type="InterPro" id="IPR018511">
    <property type="entry name" value="Hemolysin-typ_Ca-bd_CS"/>
</dbReference>
<dbReference type="SUPFAM" id="SSF141072">
    <property type="entry name" value="CalX-like"/>
    <property type="match status" value="4"/>
</dbReference>
<sequence length="1104" mass="113018">MANGSEFIDLSLGQFLDAQDGDDTIIGTRADDSLAGNTGSDLIFGHEGNDIINGDADADTVYGGAGDDSIQGSDEADQIYGDVTNNGRGFLTDGFGNDVIWGAGGDDEIYGNQGNDLLNGEDGNDTVWGGQDNDVIAGGAGDDQLNGDNGDDLLLSGTGNDIGNGGRGNDILLGEDGEDLLDGQEGNDVIDGGTGNDLLFGDQLTGVPFRAGENDDIISGGDGDDTAFGGIGNDQLSGNQGNDQLSGNQGNDAIVGGDGNDTAWGGQGHDQILGEAGDDVLSGDLGNDIVSGGDGIDVVFGNEGEDVLNGDAGDDSVFGGQENDIVRGGTGNDLVSGDKGNDTLIADQGKDTLRGGEGNDVFRLLRGNGNFNPAETNIIEDFNSAEDKIELSGPLNFESLNIFEGIGALAGSTIIQDRLTGEALAVLPNTLPSQIERSDFIPAAPAPEPAPPAAAPEPPLSIPDLSSAPSSGGGVTPPPPPEEPGEIQFSADSFSYNEDGTALSQMTLQRINGSSGEVEVTVNLLTGGTATPGPDFEDIYPIEVTFADGDTTAIVDLAVLEDNVSEPTETIRFALSNPTGGAILGARTSTTVQLIDDDQPGSVEFAAAEFPANENEGTVTVTVRRNGSNTGELKVDIDLDLAPANPTTALDGIDFNAATFPTTVTFANGELGAKNIQIPILDDAITDGTKEIQLKLTNPTTGANLDAQETATVRLLDDDIPTLTISTVDETADEADSNNTAEFEVTSSLDAPPGGLVVNLEVAGTATLNTDYVMNPALPDPPTVTIPAGQDTVSVTVLVEPGATPAGQDDTLLEGQETVEIKLQPNGTLYNIGADDTAEMTILDDDLPNFTIQATVAQTAEGSTTPGVFTITPSGPIVAPITVNFSIRGSATNGDDYTLANGGGTLTNGTGTVTFNPGDTNKTITVTPQQDTDPESTETVVVELDPVTGLYGVEPTASRGVVRILDDEDSAVYISASDSLAQEVGPDGNPDRAEFKIFRIGGTANAIVVNYRIKGLDAADGITNPATPNEDYDTSGLTGLTGNFQGSVTLGVGIDEVSLPVPAFNDGLGGEPSPENIVLELLNGDNYTLVDVTTASAFLINNGG</sequence>
<feature type="domain" description="Calx-beta" evidence="7">
    <location>
        <begin position="590"/>
        <end position="697"/>
    </location>
</feature>
<keyword evidence="3" id="KW-0732">Signal</keyword>
<gene>
    <name evidence="8" type="ORF">ENR15_06055</name>
</gene>
<protein>
    <recommendedName>
        <fullName evidence="7">Calx-beta domain-containing protein</fullName>
    </recommendedName>
</protein>
<dbReference type="InterPro" id="IPR038081">
    <property type="entry name" value="CalX-like_sf"/>
</dbReference>
<dbReference type="SMART" id="SM00237">
    <property type="entry name" value="Calx_beta"/>
    <property type="match status" value="3"/>
</dbReference>
<dbReference type="GO" id="GO:0005576">
    <property type="term" value="C:extracellular region"/>
    <property type="evidence" value="ECO:0007669"/>
    <property type="project" value="UniProtKB-SubCell"/>
</dbReference>
<comment type="subcellular location">
    <subcellularLocation>
        <location evidence="1">Secreted</location>
    </subcellularLocation>
</comment>
<dbReference type="InterPro" id="IPR011049">
    <property type="entry name" value="Serralysin-like_metalloprot_C"/>
</dbReference>
<evidence type="ECO:0000313" key="8">
    <source>
        <dbReference type="EMBL" id="HGG00214.1"/>
    </source>
</evidence>
<dbReference type="Gene3D" id="2.60.40.2030">
    <property type="match status" value="4"/>
</dbReference>
<evidence type="ECO:0000256" key="6">
    <source>
        <dbReference type="SAM" id="MobiDB-lite"/>
    </source>
</evidence>
<dbReference type="GO" id="GO:0016020">
    <property type="term" value="C:membrane"/>
    <property type="evidence" value="ECO:0007669"/>
    <property type="project" value="InterPro"/>
</dbReference>
<feature type="domain" description="Calx-beta" evidence="7">
    <location>
        <begin position="838"/>
        <end position="945"/>
    </location>
</feature>
<feature type="region of interest" description="Disordered" evidence="6">
    <location>
        <begin position="441"/>
        <end position="488"/>
    </location>
</feature>
<evidence type="ECO:0000256" key="3">
    <source>
        <dbReference type="ARBA" id="ARBA00022729"/>
    </source>
</evidence>
<evidence type="ECO:0000256" key="5">
    <source>
        <dbReference type="ARBA" id="ARBA00022837"/>
    </source>
</evidence>
<feature type="compositionally biased region" description="Pro residues" evidence="6">
    <location>
        <begin position="444"/>
        <end position="461"/>
    </location>
</feature>
<dbReference type="PANTHER" id="PTHR38340:SF1">
    <property type="entry name" value="S-LAYER PROTEIN"/>
    <property type="match status" value="1"/>
</dbReference>
<feature type="compositionally biased region" description="Polar residues" evidence="6">
    <location>
        <begin position="234"/>
        <end position="251"/>
    </location>
</feature>
<keyword evidence="2" id="KW-0964">Secreted</keyword>
<dbReference type="InterPro" id="IPR001343">
    <property type="entry name" value="Hemolysn_Ca-bd"/>
</dbReference>
<proteinExistence type="predicted"/>
<dbReference type="GO" id="GO:0005509">
    <property type="term" value="F:calcium ion binding"/>
    <property type="evidence" value="ECO:0007669"/>
    <property type="project" value="InterPro"/>
</dbReference>
<keyword evidence="5" id="KW-0106">Calcium</keyword>